<keyword evidence="1" id="KW-1133">Transmembrane helix</keyword>
<dbReference type="InterPro" id="IPR045597">
    <property type="entry name" value="DUF6458"/>
</dbReference>
<organism evidence="3 4">
    <name type="scientific">Streptomyces venezuelae</name>
    <dbReference type="NCBI Taxonomy" id="54571"/>
    <lineage>
        <taxon>Bacteria</taxon>
        <taxon>Bacillati</taxon>
        <taxon>Actinomycetota</taxon>
        <taxon>Actinomycetes</taxon>
        <taxon>Kitasatosporales</taxon>
        <taxon>Streptomycetaceae</taxon>
        <taxon>Streptomyces</taxon>
    </lineage>
</organism>
<evidence type="ECO:0000313" key="3">
    <source>
        <dbReference type="EMBL" id="QES51713.1"/>
    </source>
</evidence>
<dbReference type="AlphaFoldDB" id="A0A5P2DAD5"/>
<evidence type="ECO:0000259" key="2">
    <source>
        <dbReference type="Pfam" id="PF20059"/>
    </source>
</evidence>
<feature type="domain" description="DUF6458" evidence="2">
    <location>
        <begin position="3"/>
        <end position="71"/>
    </location>
</feature>
<sequence>MGGIGGCIALIVVGAVLTFASDWTMDGVNLDVVGVIMMVCGAIGLAVYSSVAKRRRTAAALPVVDETHRDGR</sequence>
<dbReference type="Pfam" id="PF20059">
    <property type="entry name" value="DUF6458"/>
    <property type="match status" value="1"/>
</dbReference>
<name>A0A5P2DAD5_STRVZ</name>
<protein>
    <recommendedName>
        <fullName evidence="2">DUF6458 domain-containing protein</fullName>
    </recommendedName>
</protein>
<gene>
    <name evidence="3" type="ORF">DEJ50_31550</name>
</gene>
<dbReference type="Proteomes" id="UP000325211">
    <property type="component" value="Chromosome"/>
</dbReference>
<feature type="transmembrane region" description="Helical" evidence="1">
    <location>
        <begin position="30"/>
        <end position="48"/>
    </location>
</feature>
<dbReference type="EMBL" id="CP029190">
    <property type="protein sequence ID" value="QES51713.1"/>
    <property type="molecule type" value="Genomic_DNA"/>
</dbReference>
<proteinExistence type="predicted"/>
<evidence type="ECO:0000313" key="4">
    <source>
        <dbReference type="Proteomes" id="UP000325211"/>
    </source>
</evidence>
<dbReference type="RefSeq" id="WP_150211458.1">
    <property type="nucleotide sequence ID" value="NZ_CP029190.1"/>
</dbReference>
<keyword evidence="1" id="KW-0472">Membrane</keyword>
<dbReference type="OrthoDB" id="4775046at2"/>
<accession>A0A5P2DAD5</accession>
<reference evidence="3 4" key="1">
    <citation type="submission" date="2018-05" db="EMBL/GenBank/DDBJ databases">
        <title>Streptomyces venezuelae.</title>
        <authorList>
            <person name="Kim W."/>
            <person name="Lee N."/>
            <person name="Cho B.-K."/>
        </authorList>
    </citation>
    <scope>NUCLEOTIDE SEQUENCE [LARGE SCALE GENOMIC DNA]</scope>
    <source>
        <strain evidence="3 4">ATCC 21782</strain>
    </source>
</reference>
<keyword evidence="1" id="KW-0812">Transmembrane</keyword>
<evidence type="ECO:0000256" key="1">
    <source>
        <dbReference type="SAM" id="Phobius"/>
    </source>
</evidence>